<dbReference type="AlphaFoldDB" id="A0A843VFM9"/>
<dbReference type="EMBL" id="NMUH01002055">
    <property type="protein sequence ID" value="MQL97472.1"/>
    <property type="molecule type" value="Genomic_DNA"/>
</dbReference>
<evidence type="ECO:0000313" key="1">
    <source>
        <dbReference type="EMBL" id="MQL97472.1"/>
    </source>
</evidence>
<gene>
    <name evidence="1" type="ORF">Taro_030163</name>
</gene>
<proteinExistence type="predicted"/>
<accession>A0A843VFM9</accession>
<reference evidence="1" key="1">
    <citation type="submission" date="2017-07" db="EMBL/GenBank/DDBJ databases">
        <title>Taro Niue Genome Assembly and Annotation.</title>
        <authorList>
            <person name="Atibalentja N."/>
            <person name="Keating K."/>
            <person name="Fields C.J."/>
        </authorList>
    </citation>
    <scope>NUCLEOTIDE SEQUENCE</scope>
    <source>
        <strain evidence="1">Niue_2</strain>
        <tissue evidence="1">Leaf</tissue>
    </source>
</reference>
<evidence type="ECO:0000313" key="2">
    <source>
        <dbReference type="Proteomes" id="UP000652761"/>
    </source>
</evidence>
<sequence>MLVLDIDRAAEVERNSKLLASGEQPDGDIIPHDGPEVTSSSCTTINLERDLQRVTYVGRRTALDLEGSSLHEGATHQGLSLGTINPLHCDKESLLVYLRKLLDRNLRVQNKLGDYLRVAHECGTHARKHSEKIDMDADEFVKTLILMVASSSSISRKRRKRWSSCRGVWVFSYLQNEHQIPFFILVILFYQCIIPLTQTFQSPFNSYIWTSGWHSWKLICQEINIHTQIKCNICFTYMT</sequence>
<dbReference type="Proteomes" id="UP000652761">
    <property type="component" value="Unassembled WGS sequence"/>
</dbReference>
<keyword evidence="2" id="KW-1185">Reference proteome</keyword>
<comment type="caution">
    <text evidence="1">The sequence shown here is derived from an EMBL/GenBank/DDBJ whole genome shotgun (WGS) entry which is preliminary data.</text>
</comment>
<protein>
    <submittedName>
        <fullName evidence="1">Uncharacterized protein</fullName>
    </submittedName>
</protein>
<name>A0A843VFM9_COLES</name>
<organism evidence="1 2">
    <name type="scientific">Colocasia esculenta</name>
    <name type="common">Wild taro</name>
    <name type="synonym">Arum esculentum</name>
    <dbReference type="NCBI Taxonomy" id="4460"/>
    <lineage>
        <taxon>Eukaryota</taxon>
        <taxon>Viridiplantae</taxon>
        <taxon>Streptophyta</taxon>
        <taxon>Embryophyta</taxon>
        <taxon>Tracheophyta</taxon>
        <taxon>Spermatophyta</taxon>
        <taxon>Magnoliopsida</taxon>
        <taxon>Liliopsida</taxon>
        <taxon>Araceae</taxon>
        <taxon>Aroideae</taxon>
        <taxon>Colocasieae</taxon>
        <taxon>Colocasia</taxon>
    </lineage>
</organism>